<organism evidence="1 2">
    <name type="scientific">Candidatus Methanogaster sp</name>
    <dbReference type="NCBI Taxonomy" id="3386292"/>
    <lineage>
        <taxon>Archaea</taxon>
        <taxon>Methanobacteriati</taxon>
        <taxon>Methanobacteriota</taxon>
        <taxon>Stenosarchaea group</taxon>
        <taxon>Methanomicrobia</taxon>
        <taxon>Methanosarcinales</taxon>
        <taxon>ANME-2 cluster</taxon>
        <taxon>Candidatus Methanogasteraceae</taxon>
        <taxon>Candidatus Methanogaster</taxon>
    </lineage>
</organism>
<protein>
    <submittedName>
        <fullName evidence="1">Uncharacterized protein</fullName>
    </submittedName>
</protein>
<gene>
    <name evidence="1" type="ORF">C4B59_12905</name>
</gene>
<accession>A0AC61L009</accession>
<dbReference type="EMBL" id="PQXF01000033">
    <property type="protein sequence ID" value="PXF58723.1"/>
    <property type="molecule type" value="Genomic_DNA"/>
</dbReference>
<evidence type="ECO:0000313" key="1">
    <source>
        <dbReference type="EMBL" id="PXF58723.1"/>
    </source>
</evidence>
<sequence length="115" mass="12199">MHCYNLIGALSNNPSVLSPRRSAEGARVFKTVSILTGFSDASALSACSTVKLEDIVISLEFSIVPPQVHAGFTQMPENVGRRLCHTNPRSSGVYGNAFAAAVSGSLYLQLTGRTL</sequence>
<reference evidence="1" key="1">
    <citation type="submission" date="2018-01" db="EMBL/GenBank/DDBJ databases">
        <authorList>
            <person name="Krukenberg V."/>
        </authorList>
    </citation>
    <scope>NUCLEOTIDE SEQUENCE</scope>
    <source>
        <strain evidence="1">E20ANME2</strain>
    </source>
</reference>
<proteinExistence type="predicted"/>
<evidence type="ECO:0000313" key="2">
    <source>
        <dbReference type="Proteomes" id="UP000248329"/>
    </source>
</evidence>
<dbReference type="Proteomes" id="UP000248329">
    <property type="component" value="Unassembled WGS sequence"/>
</dbReference>
<name>A0AC61L009_9EURY</name>
<comment type="caution">
    <text evidence="1">The sequence shown here is derived from an EMBL/GenBank/DDBJ whole genome shotgun (WGS) entry which is preliminary data.</text>
</comment>